<dbReference type="AlphaFoldDB" id="A0A2V3IKZ0"/>
<name>A0A2V3IKZ0_9FLOR</name>
<comment type="caution">
    <text evidence="5">The sequence shown here is derived from an EMBL/GenBank/DDBJ whole genome shotgun (WGS) entry which is preliminary data.</text>
</comment>
<evidence type="ECO:0000313" key="6">
    <source>
        <dbReference type="Proteomes" id="UP000247409"/>
    </source>
</evidence>
<dbReference type="STRING" id="448386.A0A2V3IKZ0"/>
<dbReference type="SMART" id="SM00320">
    <property type="entry name" value="WD40"/>
    <property type="match status" value="4"/>
</dbReference>
<dbReference type="Gene3D" id="2.130.10.10">
    <property type="entry name" value="YVTN repeat-like/Quinoprotein amine dehydrogenase"/>
    <property type="match status" value="2"/>
</dbReference>
<dbReference type="Proteomes" id="UP000247409">
    <property type="component" value="Unassembled WGS sequence"/>
</dbReference>
<accession>A0A2V3IKZ0</accession>
<dbReference type="SUPFAM" id="SSF50978">
    <property type="entry name" value="WD40 repeat-like"/>
    <property type="match status" value="1"/>
</dbReference>
<dbReference type="OrthoDB" id="6262491at2759"/>
<dbReference type="InterPro" id="IPR015943">
    <property type="entry name" value="WD40/YVTN_repeat-like_dom_sf"/>
</dbReference>
<dbReference type="PANTHER" id="PTHR44129">
    <property type="entry name" value="WD REPEAT-CONTAINING PROTEIN POP1"/>
    <property type="match status" value="1"/>
</dbReference>
<gene>
    <name evidence="5" type="ORF">BWQ96_07507</name>
</gene>
<dbReference type="PROSITE" id="PS50082">
    <property type="entry name" value="WD_REPEATS_2"/>
    <property type="match status" value="2"/>
</dbReference>
<proteinExistence type="predicted"/>
<evidence type="ECO:0000256" key="1">
    <source>
        <dbReference type="ARBA" id="ARBA00022574"/>
    </source>
</evidence>
<reference evidence="5 6" key="1">
    <citation type="journal article" date="2018" name="Mol. Biol. Evol.">
        <title>Analysis of the draft genome of the red seaweed Gracilariopsis chorda provides insights into genome size evolution in Rhodophyta.</title>
        <authorList>
            <person name="Lee J."/>
            <person name="Yang E.C."/>
            <person name="Graf L."/>
            <person name="Yang J.H."/>
            <person name="Qiu H."/>
            <person name="Zel Zion U."/>
            <person name="Chan C.X."/>
            <person name="Stephens T.G."/>
            <person name="Weber A.P.M."/>
            <person name="Boo G.H."/>
            <person name="Boo S.M."/>
            <person name="Kim K.M."/>
            <person name="Shin Y."/>
            <person name="Jung M."/>
            <person name="Lee S.J."/>
            <person name="Yim H.S."/>
            <person name="Lee J.H."/>
            <person name="Bhattacharya D."/>
            <person name="Yoon H.S."/>
        </authorList>
    </citation>
    <scope>NUCLEOTIDE SEQUENCE [LARGE SCALE GENOMIC DNA]</scope>
    <source>
        <strain evidence="5 6">SKKU-2015</strain>
        <tissue evidence="5">Whole body</tissue>
    </source>
</reference>
<evidence type="ECO:0000313" key="5">
    <source>
        <dbReference type="EMBL" id="PXF42755.1"/>
    </source>
</evidence>
<organism evidence="5 6">
    <name type="scientific">Gracilariopsis chorda</name>
    <dbReference type="NCBI Taxonomy" id="448386"/>
    <lineage>
        <taxon>Eukaryota</taxon>
        <taxon>Rhodophyta</taxon>
        <taxon>Florideophyceae</taxon>
        <taxon>Rhodymeniophycidae</taxon>
        <taxon>Gracilariales</taxon>
        <taxon>Gracilariaceae</taxon>
        <taxon>Gracilariopsis</taxon>
    </lineage>
</organism>
<dbReference type="InterPro" id="IPR050349">
    <property type="entry name" value="WD_LIS1/nudF_dynein_reg"/>
</dbReference>
<feature type="region of interest" description="Disordered" evidence="4">
    <location>
        <begin position="160"/>
        <end position="259"/>
    </location>
</feature>
<dbReference type="PROSITE" id="PS00678">
    <property type="entry name" value="WD_REPEATS_1"/>
    <property type="match status" value="1"/>
</dbReference>
<dbReference type="PROSITE" id="PS50294">
    <property type="entry name" value="WD_REPEATS_REGION"/>
    <property type="match status" value="2"/>
</dbReference>
<feature type="compositionally biased region" description="Basic and acidic residues" evidence="4">
    <location>
        <begin position="180"/>
        <end position="203"/>
    </location>
</feature>
<dbReference type="InterPro" id="IPR019775">
    <property type="entry name" value="WD40_repeat_CS"/>
</dbReference>
<evidence type="ECO:0000256" key="2">
    <source>
        <dbReference type="ARBA" id="ARBA00022737"/>
    </source>
</evidence>
<feature type="repeat" description="WD" evidence="3">
    <location>
        <begin position="279"/>
        <end position="320"/>
    </location>
</feature>
<dbReference type="EMBL" id="NBIV01000151">
    <property type="protein sequence ID" value="PXF42755.1"/>
    <property type="molecule type" value="Genomic_DNA"/>
</dbReference>
<dbReference type="Pfam" id="PF00400">
    <property type="entry name" value="WD40"/>
    <property type="match status" value="2"/>
</dbReference>
<dbReference type="InterPro" id="IPR036322">
    <property type="entry name" value="WD40_repeat_dom_sf"/>
</dbReference>
<dbReference type="InterPro" id="IPR001680">
    <property type="entry name" value="WD40_rpt"/>
</dbReference>
<keyword evidence="2" id="KW-0677">Repeat</keyword>
<protein>
    <submittedName>
        <fullName evidence="5">Vegetative incompatibility protein HET-E-1</fullName>
    </submittedName>
</protein>
<evidence type="ECO:0000256" key="3">
    <source>
        <dbReference type="PROSITE-ProRule" id="PRU00221"/>
    </source>
</evidence>
<sequence length="417" mass="45421">MLDLSDLDDVSSLGHHADNSDGQRSLSTMSTSRTECTCGAFSDNQKRVVIGYSDGRIVVRNADSGYKFESCFESPDRVTYIAISGDGRRVVSASRRDRDYVRVWDASSENAVGNQLVWHPEETGKRSLAVSFNGNVIVSVKGRIWHRSSEAGIDSDYSIASSSSEVGTDCDYSNESNSSDEGRKEDSLGERCSNDGKEDELLHENGSPNEENEDELIEENSHSDVGVEDELVDESDRSDEGTEDESGGETPSERSVERLRRFSIQTWDRERGEMMTAPPEVRDDDVLCATVSRDGRRVVSGSRDGVIRLWKLSSAETPALTIQGHTMAVTGVALSADGNCLVSSSLDGTVFVWNTETGGKIEPFEGYAQHIDCVGLSADGHEVVTKVSRGSVRVRSVENADTGDGPDRYTGEVRCVA</sequence>
<keyword evidence="1 3" id="KW-0853">WD repeat</keyword>
<keyword evidence="6" id="KW-1185">Reference proteome</keyword>
<evidence type="ECO:0000256" key="4">
    <source>
        <dbReference type="SAM" id="MobiDB-lite"/>
    </source>
</evidence>
<feature type="repeat" description="WD" evidence="3">
    <location>
        <begin position="322"/>
        <end position="363"/>
    </location>
</feature>